<dbReference type="Pfam" id="PF22704">
    <property type="entry name" value="CBM13-like"/>
    <property type="match status" value="1"/>
</dbReference>
<dbReference type="Gene3D" id="2.80.10.50">
    <property type="match status" value="2"/>
</dbReference>
<proteinExistence type="predicted"/>
<dbReference type="InterPro" id="IPR035992">
    <property type="entry name" value="Ricin_B-like_lectins"/>
</dbReference>
<dbReference type="InterPro" id="IPR005084">
    <property type="entry name" value="CBM6"/>
</dbReference>
<dbReference type="InterPro" id="IPR008979">
    <property type="entry name" value="Galactose-bd-like_sf"/>
</dbReference>
<protein>
    <submittedName>
        <fullName evidence="3">RICIN domain-containing protein</fullName>
    </submittedName>
</protein>
<gene>
    <name evidence="3" type="ORF">L1F29_27540</name>
</gene>
<dbReference type="Proteomes" id="UP001057877">
    <property type="component" value="Chromosome"/>
</dbReference>
<dbReference type="InterPro" id="IPR000772">
    <property type="entry name" value="Ricin_B_lectin"/>
</dbReference>
<dbReference type="Pfam" id="PF14200">
    <property type="entry name" value="RicinB_lectin_2"/>
    <property type="match status" value="2"/>
</dbReference>
<reference evidence="3" key="1">
    <citation type="submission" date="2022-01" db="EMBL/GenBank/DDBJ databases">
        <title>Paenibacillus spongiae sp. nov., isolated from marine sponge.</title>
        <authorList>
            <person name="Li Z."/>
            <person name="Zhang M."/>
        </authorList>
    </citation>
    <scope>NUCLEOTIDE SEQUENCE</scope>
    <source>
        <strain evidence="3">PHS-Z3</strain>
    </source>
</reference>
<dbReference type="EMBL" id="CP091430">
    <property type="protein sequence ID" value="UVI33774.1"/>
    <property type="molecule type" value="Genomic_DNA"/>
</dbReference>
<evidence type="ECO:0000259" key="2">
    <source>
        <dbReference type="PROSITE" id="PS51175"/>
    </source>
</evidence>
<dbReference type="SUPFAM" id="SSF49785">
    <property type="entry name" value="Galactose-binding domain-like"/>
    <property type="match status" value="1"/>
</dbReference>
<dbReference type="CDD" id="cd00161">
    <property type="entry name" value="beta-trefoil_Ricin-like"/>
    <property type="match status" value="1"/>
</dbReference>
<organism evidence="3 4">
    <name type="scientific">Paenibacillus spongiae</name>
    <dbReference type="NCBI Taxonomy" id="2909671"/>
    <lineage>
        <taxon>Bacteria</taxon>
        <taxon>Bacillati</taxon>
        <taxon>Bacillota</taxon>
        <taxon>Bacilli</taxon>
        <taxon>Bacillales</taxon>
        <taxon>Paenibacillaceae</taxon>
        <taxon>Paenibacillus</taxon>
    </lineage>
</organism>
<dbReference type="Gene3D" id="2.60.120.260">
    <property type="entry name" value="Galactose-binding domain-like"/>
    <property type="match status" value="1"/>
</dbReference>
<feature type="domain" description="CBM6" evidence="2">
    <location>
        <begin position="1"/>
        <end position="119"/>
    </location>
</feature>
<dbReference type="SMART" id="SM00458">
    <property type="entry name" value="RICIN"/>
    <property type="match status" value="1"/>
</dbReference>
<feature type="region of interest" description="Disordered" evidence="1">
    <location>
        <begin position="1"/>
        <end position="24"/>
    </location>
</feature>
<feature type="compositionally biased region" description="Basic and acidic residues" evidence="1">
    <location>
        <begin position="1"/>
        <end position="20"/>
    </location>
</feature>
<name>A0ABY5SIG4_9BACL</name>
<dbReference type="PROSITE" id="PS51175">
    <property type="entry name" value="CBM6"/>
    <property type="match status" value="1"/>
</dbReference>
<accession>A0ABY5SIG4</accession>
<sequence length="270" mass="28806">MEAEHGTLDKAGIKEEKDASGGKAVRLNNKNSSLLIEDVNVPEGGTYTLTIGYSNSAGPNALQQVSVNGMPETTVSLPHTGSKQFAEISMQVELKKGYRNTIRFAKGKHSVEIDYIELSGDNAFSVKSGAEYMLINPHGGKALEAIGADTENDVPIRMGDDRNGIAAQRWQIVDLGDSTYALIHQGSGKALTVQDPQAPWGAVVIRDNQGLDTQRWKILDTGSGYCKLINVGTGKALDVGGASIDSGAGVGTWQDLQGGIAQFWLLYQLD</sequence>
<evidence type="ECO:0000313" key="4">
    <source>
        <dbReference type="Proteomes" id="UP001057877"/>
    </source>
</evidence>
<dbReference type="PROSITE" id="PS50231">
    <property type="entry name" value="RICIN_B_LECTIN"/>
    <property type="match status" value="1"/>
</dbReference>
<keyword evidence="4" id="KW-1185">Reference proteome</keyword>
<dbReference type="SUPFAM" id="SSF50370">
    <property type="entry name" value="Ricin B-like lectins"/>
    <property type="match status" value="1"/>
</dbReference>
<evidence type="ECO:0000256" key="1">
    <source>
        <dbReference type="SAM" id="MobiDB-lite"/>
    </source>
</evidence>
<dbReference type="InterPro" id="IPR055240">
    <property type="entry name" value="CBM13-like"/>
</dbReference>
<evidence type="ECO:0000313" key="3">
    <source>
        <dbReference type="EMBL" id="UVI33774.1"/>
    </source>
</evidence>